<comment type="caution">
    <text evidence="2">The sequence shown here is derived from an EMBL/GenBank/DDBJ whole genome shotgun (WGS) entry which is preliminary data.</text>
</comment>
<keyword evidence="1" id="KW-0812">Transmembrane</keyword>
<sequence>MNTHREIMEAWSHADRNMIAGFLSVIPGLGHLYKHHYVAGLGILVGGNLFVTFITAWLSLATFGFALIIVPLMYICAVAASAYYAEDFHGKHHSLHPWRKEDGNQPH</sequence>
<proteinExistence type="predicted"/>
<dbReference type="EMBL" id="JBHUJB010000021">
    <property type="protein sequence ID" value="MFD2158220.1"/>
    <property type="molecule type" value="Genomic_DNA"/>
</dbReference>
<organism evidence="2 3">
    <name type="scientific">Rubritalea tangerina</name>
    <dbReference type="NCBI Taxonomy" id="430798"/>
    <lineage>
        <taxon>Bacteria</taxon>
        <taxon>Pseudomonadati</taxon>
        <taxon>Verrucomicrobiota</taxon>
        <taxon>Verrucomicrobiia</taxon>
        <taxon>Verrucomicrobiales</taxon>
        <taxon>Rubritaleaceae</taxon>
        <taxon>Rubritalea</taxon>
    </lineage>
</organism>
<protein>
    <recommendedName>
        <fullName evidence="4">TM2 domain-containing protein</fullName>
    </recommendedName>
</protein>
<keyword evidence="1" id="KW-1133">Transmembrane helix</keyword>
<keyword evidence="1" id="KW-0472">Membrane</keyword>
<evidence type="ECO:0000256" key="1">
    <source>
        <dbReference type="SAM" id="Phobius"/>
    </source>
</evidence>
<evidence type="ECO:0008006" key="4">
    <source>
        <dbReference type="Google" id="ProtNLM"/>
    </source>
</evidence>
<gene>
    <name evidence="2" type="ORF">ACFSW8_04860</name>
</gene>
<dbReference type="RefSeq" id="WP_377090383.1">
    <property type="nucleotide sequence ID" value="NZ_JBHSJL010000014.1"/>
</dbReference>
<feature type="transmembrane region" description="Helical" evidence="1">
    <location>
        <begin position="64"/>
        <end position="85"/>
    </location>
</feature>
<evidence type="ECO:0000313" key="3">
    <source>
        <dbReference type="Proteomes" id="UP001597389"/>
    </source>
</evidence>
<dbReference type="Proteomes" id="UP001597389">
    <property type="component" value="Unassembled WGS sequence"/>
</dbReference>
<keyword evidence="3" id="KW-1185">Reference proteome</keyword>
<accession>A0ABW4Z8B1</accession>
<name>A0ABW4Z8B1_9BACT</name>
<reference evidence="3" key="1">
    <citation type="journal article" date="2019" name="Int. J. Syst. Evol. Microbiol.">
        <title>The Global Catalogue of Microorganisms (GCM) 10K type strain sequencing project: providing services to taxonomists for standard genome sequencing and annotation.</title>
        <authorList>
            <consortium name="The Broad Institute Genomics Platform"/>
            <consortium name="The Broad Institute Genome Sequencing Center for Infectious Disease"/>
            <person name="Wu L."/>
            <person name="Ma J."/>
        </authorList>
    </citation>
    <scope>NUCLEOTIDE SEQUENCE [LARGE SCALE GENOMIC DNA]</scope>
    <source>
        <strain evidence="3">CCUG 57942</strain>
    </source>
</reference>
<evidence type="ECO:0000313" key="2">
    <source>
        <dbReference type="EMBL" id="MFD2158220.1"/>
    </source>
</evidence>
<feature type="transmembrane region" description="Helical" evidence="1">
    <location>
        <begin position="37"/>
        <end position="58"/>
    </location>
</feature>